<dbReference type="Pfam" id="PF00215">
    <property type="entry name" value="OMPdecase"/>
    <property type="match status" value="1"/>
</dbReference>
<reference evidence="8 9" key="1">
    <citation type="submission" date="2019-08" db="EMBL/GenBank/DDBJ databases">
        <title>In-depth cultivation of the pig gut microbiome towards novel bacterial diversity and tailored functional studies.</title>
        <authorList>
            <person name="Wylensek D."/>
            <person name="Hitch T.C.A."/>
            <person name="Clavel T."/>
        </authorList>
    </citation>
    <scope>NUCLEOTIDE SEQUENCE [LARGE SCALE GENOMIC DNA]</scope>
    <source>
        <strain evidence="8 9">68-1-5</strain>
    </source>
</reference>
<dbReference type="GO" id="GO:0004590">
    <property type="term" value="F:orotidine-5'-phosphate decarboxylase activity"/>
    <property type="evidence" value="ECO:0007669"/>
    <property type="project" value="InterPro"/>
</dbReference>
<gene>
    <name evidence="8" type="primary">hxlA</name>
    <name evidence="8" type="ORF">FYJ34_08120</name>
</gene>
<dbReference type="PANTHER" id="PTHR35039">
    <property type="entry name" value="3-KETO-L-GULONATE-6-PHOSPHATE DECARBOXYLASE SGBH-RELATED"/>
    <property type="match status" value="1"/>
</dbReference>
<dbReference type="InterPro" id="IPR013785">
    <property type="entry name" value="Aldolase_TIM"/>
</dbReference>
<dbReference type="GO" id="GO:0043801">
    <property type="term" value="F:hexulose-6-phosphate synthase activity"/>
    <property type="evidence" value="ECO:0007669"/>
    <property type="project" value="UniProtKB-EC"/>
</dbReference>
<name>A0A6N7V2V5_9FIRM</name>
<dbReference type="AlphaFoldDB" id="A0A6N7V2V5"/>
<evidence type="ECO:0000256" key="3">
    <source>
        <dbReference type="ARBA" id="ARBA00006350"/>
    </source>
</evidence>
<evidence type="ECO:0000256" key="4">
    <source>
        <dbReference type="ARBA" id="ARBA00012890"/>
    </source>
</evidence>
<comment type="similarity">
    <text evidence="3">Belongs to the HPS/KGPDC family. HPS subfamily.</text>
</comment>
<dbReference type="Proteomes" id="UP000434409">
    <property type="component" value="Unassembled WGS sequence"/>
</dbReference>
<dbReference type="EMBL" id="VULY01000018">
    <property type="protein sequence ID" value="MSR94226.1"/>
    <property type="molecule type" value="Genomic_DNA"/>
</dbReference>
<comment type="catalytic activity">
    <reaction evidence="1">
        <text>D-ribulose 5-phosphate + formaldehyde = D-arabino-hex-3-ulose 6-phosphate</text>
        <dbReference type="Rhea" id="RHEA:25201"/>
        <dbReference type="ChEBI" id="CHEBI:16842"/>
        <dbReference type="ChEBI" id="CHEBI:58121"/>
        <dbReference type="ChEBI" id="CHEBI:58542"/>
        <dbReference type="EC" id="4.1.2.43"/>
    </reaction>
</comment>
<evidence type="ECO:0000256" key="1">
    <source>
        <dbReference type="ARBA" id="ARBA00000718"/>
    </source>
</evidence>
<dbReference type="NCBIfam" id="TIGR03128">
    <property type="entry name" value="RuMP_HxlA"/>
    <property type="match status" value="1"/>
</dbReference>
<dbReference type="SMART" id="SM00934">
    <property type="entry name" value="OMPdecase"/>
    <property type="match status" value="1"/>
</dbReference>
<dbReference type="GO" id="GO:0019854">
    <property type="term" value="P:L-ascorbic acid catabolic process"/>
    <property type="evidence" value="ECO:0007669"/>
    <property type="project" value="TreeGrafter"/>
</dbReference>
<dbReference type="SUPFAM" id="SSF51366">
    <property type="entry name" value="Ribulose-phoshate binding barrel"/>
    <property type="match status" value="1"/>
</dbReference>
<accession>A0A6N7V2V5</accession>
<dbReference type="GO" id="GO:0006207">
    <property type="term" value="P:'de novo' pyrimidine nucleobase biosynthetic process"/>
    <property type="evidence" value="ECO:0007669"/>
    <property type="project" value="InterPro"/>
</dbReference>
<dbReference type="InterPro" id="IPR017553">
    <property type="entry name" value="3-hexulose-6-phosphate_synth"/>
</dbReference>
<dbReference type="FunFam" id="3.20.20.70:FF:000022">
    <property type="entry name" value="3-keto-L-gulonate-6-phosphate decarboxylase UlaD"/>
    <property type="match status" value="1"/>
</dbReference>
<keyword evidence="5 8" id="KW-0456">Lyase</keyword>
<dbReference type="EC" id="4.1.2.43" evidence="4"/>
<dbReference type="RefSeq" id="WP_154477724.1">
    <property type="nucleotide sequence ID" value="NZ_JAQYBV010000055.1"/>
</dbReference>
<evidence type="ECO:0000256" key="5">
    <source>
        <dbReference type="ARBA" id="ARBA00023239"/>
    </source>
</evidence>
<keyword evidence="6" id="KW-0119">Carbohydrate metabolism</keyword>
<dbReference type="InterPro" id="IPR041710">
    <property type="entry name" value="HPS/KGPDC"/>
</dbReference>
<organism evidence="8 9">
    <name type="scientific">Suipraeoptans intestinalis</name>
    <dbReference type="NCBI Taxonomy" id="2606628"/>
    <lineage>
        <taxon>Bacteria</taxon>
        <taxon>Bacillati</taxon>
        <taxon>Bacillota</taxon>
        <taxon>Clostridia</taxon>
        <taxon>Lachnospirales</taxon>
        <taxon>Lachnospiraceae</taxon>
        <taxon>Suipraeoptans</taxon>
    </lineage>
</organism>
<evidence type="ECO:0000313" key="8">
    <source>
        <dbReference type="EMBL" id="MSR94226.1"/>
    </source>
</evidence>
<dbReference type="Gene3D" id="3.20.20.70">
    <property type="entry name" value="Aldolase class I"/>
    <property type="match status" value="1"/>
</dbReference>
<evidence type="ECO:0000313" key="9">
    <source>
        <dbReference type="Proteomes" id="UP000434409"/>
    </source>
</evidence>
<dbReference type="CDD" id="cd04726">
    <property type="entry name" value="KGPDC_HPS"/>
    <property type="match status" value="1"/>
</dbReference>
<sequence length="211" mass="23321">MKIQLAIDDLTLEEAITLVTVIEKEIDVIEIGTPLVYQEGMRAVTTMKKRFPKKEVLADLKIMDAGYYEAKMAFQAGADYVTVLGVTDDLTIEGCLRAGKEMGKQIVVDMICVKELEKRIERLETLGVSMLAVHVGTDQQAEGRRPIDDLKLMKRCCRLAEISVAGGLSLDTVSEYAQLQPQILIVGGGLTHAKDPGETAKGIRKKIKEWE</sequence>
<dbReference type="UniPathway" id="UPA00294">
    <property type="reaction ID" value="UER00434"/>
</dbReference>
<comment type="caution">
    <text evidence="8">The sequence shown here is derived from an EMBL/GenBank/DDBJ whole genome shotgun (WGS) entry which is preliminary data.</text>
</comment>
<dbReference type="InterPro" id="IPR011060">
    <property type="entry name" value="RibuloseP-bd_barrel"/>
</dbReference>
<evidence type="ECO:0000259" key="7">
    <source>
        <dbReference type="SMART" id="SM00934"/>
    </source>
</evidence>
<comment type="pathway">
    <text evidence="2">One-carbon metabolism; formaldehyde assimilation via RuMP pathway; D-fructose 6-phosphate from D-ribulose 5-phosphate and formaldehyde: step 1/2.</text>
</comment>
<proteinExistence type="inferred from homology"/>
<dbReference type="PANTHER" id="PTHR35039:SF3">
    <property type="entry name" value="3-KETO-L-GULONATE-6-PHOSPHATE DECARBOXYLASE SGBH-RELATED"/>
    <property type="match status" value="1"/>
</dbReference>
<evidence type="ECO:0000256" key="6">
    <source>
        <dbReference type="ARBA" id="ARBA00023277"/>
    </source>
</evidence>
<dbReference type="GO" id="GO:0033982">
    <property type="term" value="F:3-dehydro-L-gulonate-6-phosphate decarboxylase activity"/>
    <property type="evidence" value="ECO:0007669"/>
    <property type="project" value="TreeGrafter"/>
</dbReference>
<keyword evidence="9" id="KW-1185">Reference proteome</keyword>
<dbReference type="GO" id="GO:0019647">
    <property type="term" value="P:formaldehyde assimilation via ribulose monophosphate cycle"/>
    <property type="evidence" value="ECO:0007669"/>
    <property type="project" value="UniProtKB-UniPathway"/>
</dbReference>
<dbReference type="InterPro" id="IPR001754">
    <property type="entry name" value="OMPdeCOase_dom"/>
</dbReference>
<feature type="domain" description="Orotidine 5'-phosphate decarboxylase" evidence="7">
    <location>
        <begin position="2"/>
        <end position="203"/>
    </location>
</feature>
<protein>
    <recommendedName>
        <fullName evidence="4">3-hexulose-6-phosphate synthase</fullName>
        <ecNumber evidence="4">4.1.2.43</ecNumber>
    </recommendedName>
</protein>
<evidence type="ECO:0000256" key="2">
    <source>
        <dbReference type="ARBA" id="ARBA00005014"/>
    </source>
</evidence>